<dbReference type="EMBL" id="MZXW01000005">
    <property type="protein sequence ID" value="RXT53494.1"/>
    <property type="molecule type" value="Genomic_DNA"/>
</dbReference>
<comment type="caution">
    <text evidence="1">The sequence shown here is derived from an EMBL/GenBank/DDBJ whole genome shotgun (WGS) entry which is preliminary data.</text>
</comment>
<sequence>MGLSTVAGLPTYALRKRLSERRKCLCSSARMVAATDDAANGLAIEAELLSEDRQRQTRGAAFVVAGADALVALRDVRVAGLAWTGCHAGISVGSLKFI</sequence>
<evidence type="ECO:0000313" key="2">
    <source>
        <dbReference type="Proteomes" id="UP000290819"/>
    </source>
</evidence>
<keyword evidence="2" id="KW-1185">Reference proteome</keyword>
<dbReference type="Proteomes" id="UP000290819">
    <property type="component" value="Unassembled WGS sequence"/>
</dbReference>
<accession>A0A4Q1VS42</accession>
<gene>
    <name evidence="1" type="ORF">B5V03_02425</name>
</gene>
<evidence type="ECO:0000313" key="1">
    <source>
        <dbReference type="EMBL" id="RXT53494.1"/>
    </source>
</evidence>
<name>A0A4Q1VS42_9BRAD</name>
<reference evidence="1 2" key="1">
    <citation type="submission" date="2017-03" db="EMBL/GenBank/DDBJ databases">
        <authorList>
            <person name="Safronova V.I."/>
            <person name="Sazanova A.L."/>
            <person name="Chirak E.R."/>
        </authorList>
    </citation>
    <scope>NUCLEOTIDE SEQUENCE [LARGE SCALE GENOMIC DNA]</scope>
    <source>
        <strain evidence="1 2">Opo-243</strain>
    </source>
</reference>
<proteinExistence type="predicted"/>
<protein>
    <submittedName>
        <fullName evidence="1">Uncharacterized protein</fullName>
    </submittedName>
</protein>
<organism evidence="1 2">
    <name type="scientific">Bradyrhizobium betae</name>
    <dbReference type="NCBI Taxonomy" id="244734"/>
    <lineage>
        <taxon>Bacteria</taxon>
        <taxon>Pseudomonadati</taxon>
        <taxon>Pseudomonadota</taxon>
        <taxon>Alphaproteobacteria</taxon>
        <taxon>Hyphomicrobiales</taxon>
        <taxon>Nitrobacteraceae</taxon>
        <taxon>Bradyrhizobium</taxon>
    </lineage>
</organism>
<dbReference type="AlphaFoldDB" id="A0A4Q1VS42"/>